<gene>
    <name evidence="3" type="ORF">K8U88_05215</name>
</gene>
<reference evidence="3" key="1">
    <citation type="journal article" date="2021" name="PeerJ">
        <title>Extensive microbial diversity within the chicken gut microbiome revealed by metagenomics and culture.</title>
        <authorList>
            <person name="Gilroy R."/>
            <person name="Ravi A."/>
            <person name="Getino M."/>
            <person name="Pursley I."/>
            <person name="Horton D.L."/>
            <person name="Alikhan N.F."/>
            <person name="Baker D."/>
            <person name="Gharbi K."/>
            <person name="Hall N."/>
            <person name="Watson M."/>
            <person name="Adriaenssens E.M."/>
            <person name="Foster-Nyarko E."/>
            <person name="Jarju S."/>
            <person name="Secka A."/>
            <person name="Antonio M."/>
            <person name="Oren A."/>
            <person name="Chaudhuri R.R."/>
            <person name="La Ragione R."/>
            <person name="Hildebrand F."/>
            <person name="Pallen M.J."/>
        </authorList>
    </citation>
    <scope>NUCLEOTIDE SEQUENCE</scope>
    <source>
        <strain evidence="3">CHK173-2145</strain>
    </source>
</reference>
<feature type="compositionally biased region" description="Pro residues" evidence="1">
    <location>
        <begin position="1"/>
        <end position="19"/>
    </location>
</feature>
<keyword evidence="2" id="KW-0812">Transmembrane</keyword>
<feature type="non-terminal residue" evidence="3">
    <location>
        <position position="1"/>
    </location>
</feature>
<dbReference type="NCBIfam" id="TIGR01167">
    <property type="entry name" value="LPXTG_anchor"/>
    <property type="match status" value="1"/>
</dbReference>
<protein>
    <submittedName>
        <fullName evidence="3">LPXTG cell wall anchor domain-containing protein</fullName>
    </submittedName>
</protein>
<sequence length="113" mass="11837">SEPTPSEPAPTKPAEPTEPTPAASSVPDMLNEESVVAGSAGATIQGIVVKASVQPLISAKRLIPAKAVPKTARKATPVTLPQTNEQKDRITIWGLIVLALSSLGAIVFRRYRS</sequence>
<dbReference type="Proteomes" id="UP000721920">
    <property type="component" value="Unassembled WGS sequence"/>
</dbReference>
<keyword evidence="2" id="KW-1133">Transmembrane helix</keyword>
<organism evidence="3 4">
    <name type="scientific">Levilactobacillus hammesii</name>
    <dbReference type="NCBI Taxonomy" id="267633"/>
    <lineage>
        <taxon>Bacteria</taxon>
        <taxon>Bacillati</taxon>
        <taxon>Bacillota</taxon>
        <taxon>Bacilli</taxon>
        <taxon>Lactobacillales</taxon>
        <taxon>Lactobacillaceae</taxon>
        <taxon>Levilactobacillus</taxon>
    </lineage>
</organism>
<evidence type="ECO:0000256" key="1">
    <source>
        <dbReference type="SAM" id="MobiDB-lite"/>
    </source>
</evidence>
<feature type="region of interest" description="Disordered" evidence="1">
    <location>
        <begin position="1"/>
        <end position="27"/>
    </location>
</feature>
<name>A0A921F1K6_9LACO</name>
<dbReference type="EMBL" id="DYXN01000078">
    <property type="protein sequence ID" value="HJE86969.1"/>
    <property type="molecule type" value="Genomic_DNA"/>
</dbReference>
<keyword evidence="2" id="KW-0472">Membrane</keyword>
<dbReference type="AlphaFoldDB" id="A0A921F1K6"/>
<evidence type="ECO:0000256" key="2">
    <source>
        <dbReference type="SAM" id="Phobius"/>
    </source>
</evidence>
<evidence type="ECO:0000313" key="4">
    <source>
        <dbReference type="Proteomes" id="UP000721920"/>
    </source>
</evidence>
<proteinExistence type="predicted"/>
<accession>A0A921F1K6</accession>
<reference evidence="3" key="2">
    <citation type="submission" date="2021-09" db="EMBL/GenBank/DDBJ databases">
        <authorList>
            <person name="Gilroy R."/>
        </authorList>
    </citation>
    <scope>NUCLEOTIDE SEQUENCE</scope>
    <source>
        <strain evidence="3">CHK173-2145</strain>
    </source>
</reference>
<comment type="caution">
    <text evidence="3">The sequence shown here is derived from an EMBL/GenBank/DDBJ whole genome shotgun (WGS) entry which is preliminary data.</text>
</comment>
<evidence type="ECO:0000313" key="3">
    <source>
        <dbReference type="EMBL" id="HJE86969.1"/>
    </source>
</evidence>
<feature type="transmembrane region" description="Helical" evidence="2">
    <location>
        <begin position="90"/>
        <end position="108"/>
    </location>
</feature>